<proteinExistence type="predicted"/>
<keyword evidence="4" id="KW-1185">Reference proteome</keyword>
<evidence type="ECO:0000313" key="5">
    <source>
        <dbReference type="WBParaSite" id="NBR_0001842801-mRNA-1"/>
    </source>
</evidence>
<dbReference type="EMBL" id="UYSL01023405">
    <property type="protein sequence ID" value="VDL82154.1"/>
    <property type="molecule type" value="Genomic_DNA"/>
</dbReference>
<dbReference type="Proteomes" id="UP000271162">
    <property type="component" value="Unassembled WGS sequence"/>
</dbReference>
<feature type="region of interest" description="Disordered" evidence="1">
    <location>
        <begin position="70"/>
        <end position="103"/>
    </location>
</feature>
<sequence>MFGAKYIKLEVLTPCAAPPTVAAPIPSTCVRPKPVSFEEFEGKGTVFDELEWKTIDDKLALSQILGKVSLDAPPPPSTPNVEVATPNPNEHKAPVPSRSKSEEPTVFLSSTGEMSTAAFTKPSAPVKEMPSQPAQGSSLRVRLLTKGYRQNLVDVALARVPRERLQYVEYYMKGMSILEKKGVEADKTVKFLLDSNISDKQAVVQRAQTAEQLIGMGFTAEQVFLGLLTTQGDRVKALDMLLGTR</sequence>
<dbReference type="PROSITE" id="PS50030">
    <property type="entry name" value="UBA"/>
    <property type="match status" value="1"/>
</dbReference>
<reference evidence="3 4" key="2">
    <citation type="submission" date="2018-11" db="EMBL/GenBank/DDBJ databases">
        <authorList>
            <consortium name="Pathogen Informatics"/>
        </authorList>
    </citation>
    <scope>NUCLEOTIDE SEQUENCE [LARGE SCALE GENOMIC DNA]</scope>
</reference>
<evidence type="ECO:0000313" key="4">
    <source>
        <dbReference type="Proteomes" id="UP000271162"/>
    </source>
</evidence>
<feature type="compositionally biased region" description="Basic and acidic residues" evidence="1">
    <location>
        <begin position="89"/>
        <end position="103"/>
    </location>
</feature>
<gene>
    <name evidence="3" type="ORF">NBR_LOCUS18429</name>
</gene>
<name>A0A0N4YMM0_NIPBR</name>
<dbReference type="WBParaSite" id="NBR_0001842801-mRNA-1">
    <property type="protein sequence ID" value="NBR_0001842801-mRNA-1"/>
    <property type="gene ID" value="NBR_0001842801"/>
</dbReference>
<evidence type="ECO:0000256" key="1">
    <source>
        <dbReference type="SAM" id="MobiDB-lite"/>
    </source>
</evidence>
<protein>
    <submittedName>
        <fullName evidence="5">UBA domain-containing protein</fullName>
    </submittedName>
</protein>
<dbReference type="InterPro" id="IPR009060">
    <property type="entry name" value="UBA-like_sf"/>
</dbReference>
<dbReference type="AlphaFoldDB" id="A0A0N4YMM0"/>
<reference evidence="5" key="1">
    <citation type="submission" date="2017-02" db="UniProtKB">
        <authorList>
            <consortium name="WormBaseParasite"/>
        </authorList>
    </citation>
    <scope>IDENTIFICATION</scope>
</reference>
<evidence type="ECO:0000259" key="2">
    <source>
        <dbReference type="PROSITE" id="PS50030"/>
    </source>
</evidence>
<dbReference type="STRING" id="27835.A0A0N4YMM0"/>
<dbReference type="InterPro" id="IPR015940">
    <property type="entry name" value="UBA"/>
</dbReference>
<feature type="domain" description="UBA" evidence="2">
    <location>
        <begin position="197"/>
        <end position="244"/>
    </location>
</feature>
<accession>A0A0N4YMM0</accession>
<organism evidence="5">
    <name type="scientific">Nippostrongylus brasiliensis</name>
    <name type="common">Rat hookworm</name>
    <dbReference type="NCBI Taxonomy" id="27835"/>
    <lineage>
        <taxon>Eukaryota</taxon>
        <taxon>Metazoa</taxon>
        <taxon>Ecdysozoa</taxon>
        <taxon>Nematoda</taxon>
        <taxon>Chromadorea</taxon>
        <taxon>Rhabditida</taxon>
        <taxon>Rhabditina</taxon>
        <taxon>Rhabditomorpha</taxon>
        <taxon>Strongyloidea</taxon>
        <taxon>Heligmosomidae</taxon>
        <taxon>Nippostrongylus</taxon>
    </lineage>
</organism>
<evidence type="ECO:0000313" key="3">
    <source>
        <dbReference type="EMBL" id="VDL82154.1"/>
    </source>
</evidence>
<dbReference type="SUPFAM" id="SSF46934">
    <property type="entry name" value="UBA-like"/>
    <property type="match status" value="1"/>
</dbReference>